<evidence type="ECO:0000256" key="1">
    <source>
        <dbReference type="SAM" id="MobiDB-lite"/>
    </source>
</evidence>
<comment type="caution">
    <text evidence="2">The sequence shown here is derived from an EMBL/GenBank/DDBJ whole genome shotgun (WGS) entry which is preliminary data.</text>
</comment>
<name>A0AA39T1G5_9PEZI</name>
<accession>A0AA39T1G5</accession>
<evidence type="ECO:0000313" key="2">
    <source>
        <dbReference type="EMBL" id="KAK0611086.1"/>
    </source>
</evidence>
<gene>
    <name evidence="2" type="ORF">B0T14DRAFT_319292</name>
</gene>
<dbReference type="EMBL" id="JAULSU010000007">
    <property type="protein sequence ID" value="KAK0611086.1"/>
    <property type="molecule type" value="Genomic_DNA"/>
</dbReference>
<keyword evidence="3" id="KW-1185">Reference proteome</keyword>
<sequence>MYLTSADGIGSTMTFNKRATWHILAKPQQLYLMRCPNSQVSISSPRAHRKRIVSKTMWQKNVASSATNSSCPVLSPDAKRRLLLASAPPQWAPAKNHKLRRMHHHKSWLRGLQCPLSKLTGEIVAAPNTHVILKMLPEPDGKTESELSWLHADAWLRDSRLCALLSGRLHELRRALPESGGVDWPIYQDSGNSDWHLRKEFQSPANLQFPFSQQRTCSTPEQEHFFGPIEPGEARESLSVSSLGPHGDTPGLFGINEGSNGLAMPF</sequence>
<protein>
    <submittedName>
        <fullName evidence="2">Uncharacterized protein</fullName>
    </submittedName>
</protein>
<evidence type="ECO:0000313" key="3">
    <source>
        <dbReference type="Proteomes" id="UP001175000"/>
    </source>
</evidence>
<dbReference type="Proteomes" id="UP001175000">
    <property type="component" value="Unassembled WGS sequence"/>
</dbReference>
<dbReference type="AlphaFoldDB" id="A0AA39T1G5"/>
<proteinExistence type="predicted"/>
<reference evidence="2" key="1">
    <citation type="submission" date="2023-06" db="EMBL/GenBank/DDBJ databases">
        <title>Genome-scale phylogeny and comparative genomics of the fungal order Sordariales.</title>
        <authorList>
            <consortium name="Lawrence Berkeley National Laboratory"/>
            <person name="Hensen N."/>
            <person name="Bonometti L."/>
            <person name="Westerberg I."/>
            <person name="Brannstrom I.O."/>
            <person name="Guillou S."/>
            <person name="Cros-Aarteil S."/>
            <person name="Calhoun S."/>
            <person name="Haridas S."/>
            <person name="Kuo A."/>
            <person name="Mondo S."/>
            <person name="Pangilinan J."/>
            <person name="Riley R."/>
            <person name="Labutti K."/>
            <person name="Andreopoulos B."/>
            <person name="Lipzen A."/>
            <person name="Chen C."/>
            <person name="Yanf M."/>
            <person name="Daum C."/>
            <person name="Ng V."/>
            <person name="Clum A."/>
            <person name="Steindorff A."/>
            <person name="Ohm R."/>
            <person name="Martin F."/>
            <person name="Silar P."/>
            <person name="Natvig D."/>
            <person name="Lalanne C."/>
            <person name="Gautier V."/>
            <person name="Ament-Velasquez S.L."/>
            <person name="Kruys A."/>
            <person name="Hutchinson M.I."/>
            <person name="Powell A.J."/>
            <person name="Barry K."/>
            <person name="Miller A.N."/>
            <person name="Grigoriev I.V."/>
            <person name="Debuchy R."/>
            <person name="Gladieux P."/>
            <person name="Thoren M.H."/>
            <person name="Johannesson H."/>
        </authorList>
    </citation>
    <scope>NUCLEOTIDE SEQUENCE</scope>
    <source>
        <strain evidence="2">CBS 606.72</strain>
    </source>
</reference>
<organism evidence="2 3">
    <name type="scientific">Immersiella caudata</name>
    <dbReference type="NCBI Taxonomy" id="314043"/>
    <lineage>
        <taxon>Eukaryota</taxon>
        <taxon>Fungi</taxon>
        <taxon>Dikarya</taxon>
        <taxon>Ascomycota</taxon>
        <taxon>Pezizomycotina</taxon>
        <taxon>Sordariomycetes</taxon>
        <taxon>Sordariomycetidae</taxon>
        <taxon>Sordariales</taxon>
        <taxon>Lasiosphaeriaceae</taxon>
        <taxon>Immersiella</taxon>
    </lineage>
</organism>
<feature type="region of interest" description="Disordered" evidence="1">
    <location>
        <begin position="236"/>
        <end position="266"/>
    </location>
</feature>